<evidence type="ECO:0000259" key="7">
    <source>
        <dbReference type="Pfam" id="PF22289"/>
    </source>
</evidence>
<evidence type="ECO:0000313" key="10">
    <source>
        <dbReference type="Proteomes" id="UP000325645"/>
    </source>
</evidence>
<dbReference type="GO" id="GO:0046872">
    <property type="term" value="F:metal ion binding"/>
    <property type="evidence" value="ECO:0007669"/>
    <property type="project" value="UniProtKB-KW"/>
</dbReference>
<dbReference type="Pfam" id="PF22290">
    <property type="entry name" value="DmmA-like_N"/>
    <property type="match status" value="1"/>
</dbReference>
<gene>
    <name evidence="9" type="ORF">PS943_04320</name>
</gene>
<evidence type="ECO:0000313" key="9">
    <source>
        <dbReference type="EMBL" id="VVQ35430.1"/>
    </source>
</evidence>
<evidence type="ECO:0000256" key="4">
    <source>
        <dbReference type="ARBA" id="ARBA00023002"/>
    </source>
</evidence>
<name>A0A5E7WKJ0_PSEFL</name>
<keyword evidence="5" id="KW-0408">Iron</keyword>
<sequence length="182" mass="19932">MADSNVCPHAPFKSVPLYSTAVINRYATRHVFVSDSTDNDALNRIMLEVGAEADLVSLSTGATGTPDEGELLQALFNVLRDARIGIHLYVFGDESFIWTLHAFALAQGLSNEEITLGHSGSRTHQLIYCVHCADLQTQPVQHTVTCRNCGVELEVRTHFSRRLGAYLGVCLNADKPYAQDVA</sequence>
<dbReference type="InterPro" id="IPR054582">
    <property type="entry name" value="DmmA-like_N"/>
</dbReference>
<dbReference type="GO" id="GO:0051537">
    <property type="term" value="F:2 iron, 2 sulfur cluster binding"/>
    <property type="evidence" value="ECO:0007669"/>
    <property type="project" value="UniProtKB-KW"/>
</dbReference>
<evidence type="ECO:0000256" key="1">
    <source>
        <dbReference type="ARBA" id="ARBA00022630"/>
    </source>
</evidence>
<keyword evidence="4" id="KW-0560">Oxidoreductase</keyword>
<dbReference type="Pfam" id="PF22289">
    <property type="entry name" value="DmmA-like_C"/>
    <property type="match status" value="1"/>
</dbReference>
<evidence type="ECO:0000259" key="8">
    <source>
        <dbReference type="Pfam" id="PF22290"/>
    </source>
</evidence>
<proteinExistence type="predicted"/>
<dbReference type="NCBIfam" id="NF041259">
    <property type="entry name" value="mono_DmmA_fam"/>
    <property type="match status" value="1"/>
</dbReference>
<reference evidence="9 10" key="1">
    <citation type="submission" date="2019-09" db="EMBL/GenBank/DDBJ databases">
        <authorList>
            <person name="Chandra G."/>
            <person name="Truman W A."/>
        </authorList>
    </citation>
    <scope>NUCLEOTIDE SEQUENCE [LARGE SCALE GENOMIC DNA]</scope>
    <source>
        <strain evidence="9">PS943</strain>
    </source>
</reference>
<feature type="domain" description="Dimethylamine monooxygenase subunit DmmA-like C-terminal" evidence="7">
    <location>
        <begin position="127"/>
        <end position="169"/>
    </location>
</feature>
<evidence type="ECO:0000256" key="3">
    <source>
        <dbReference type="ARBA" id="ARBA00022723"/>
    </source>
</evidence>
<keyword evidence="2" id="KW-0001">2Fe-2S</keyword>
<dbReference type="GO" id="GO:0016491">
    <property type="term" value="F:oxidoreductase activity"/>
    <property type="evidence" value="ECO:0007669"/>
    <property type="project" value="UniProtKB-KW"/>
</dbReference>
<keyword evidence="3" id="KW-0479">Metal-binding</keyword>
<organism evidence="9 10">
    <name type="scientific">Pseudomonas fluorescens</name>
    <dbReference type="NCBI Taxonomy" id="294"/>
    <lineage>
        <taxon>Bacteria</taxon>
        <taxon>Pseudomonadati</taxon>
        <taxon>Pseudomonadota</taxon>
        <taxon>Gammaproteobacteria</taxon>
        <taxon>Pseudomonadales</taxon>
        <taxon>Pseudomonadaceae</taxon>
        <taxon>Pseudomonas</taxon>
    </lineage>
</organism>
<feature type="domain" description="Dimethylamine monooxygenase subunit DmmA-like N-terminal" evidence="8">
    <location>
        <begin position="63"/>
        <end position="114"/>
    </location>
</feature>
<dbReference type="RefSeq" id="WP_150658017.1">
    <property type="nucleotide sequence ID" value="NZ_CABVJH010000008.1"/>
</dbReference>
<evidence type="ECO:0000256" key="5">
    <source>
        <dbReference type="ARBA" id="ARBA00023004"/>
    </source>
</evidence>
<dbReference type="InterPro" id="IPR048037">
    <property type="entry name" value="DmmA-like_C"/>
</dbReference>
<keyword evidence="1" id="KW-0285">Flavoprotein</keyword>
<protein>
    <submittedName>
        <fullName evidence="9">Uncharacterized protein</fullName>
    </submittedName>
</protein>
<evidence type="ECO:0000256" key="6">
    <source>
        <dbReference type="ARBA" id="ARBA00023014"/>
    </source>
</evidence>
<dbReference type="EMBL" id="CABVJH010000008">
    <property type="protein sequence ID" value="VVQ35430.1"/>
    <property type="molecule type" value="Genomic_DNA"/>
</dbReference>
<accession>A0A5E7WKJ0</accession>
<keyword evidence="6" id="KW-0411">Iron-sulfur</keyword>
<dbReference type="AlphaFoldDB" id="A0A5E7WKJ0"/>
<dbReference type="Proteomes" id="UP000325645">
    <property type="component" value="Unassembled WGS sequence"/>
</dbReference>
<evidence type="ECO:0000256" key="2">
    <source>
        <dbReference type="ARBA" id="ARBA00022714"/>
    </source>
</evidence>